<keyword evidence="5" id="KW-0902">Two-component regulatory system</keyword>
<dbReference type="Gene3D" id="3.30.565.10">
    <property type="entry name" value="Histidine kinase-like ATPase, C-terminal domain"/>
    <property type="match status" value="1"/>
</dbReference>
<feature type="transmembrane region" description="Helical" evidence="6">
    <location>
        <begin position="103"/>
        <end position="124"/>
    </location>
</feature>
<dbReference type="InterPro" id="IPR056374">
    <property type="entry name" value="DesK/YvfT_N"/>
</dbReference>
<reference evidence="8 9" key="1">
    <citation type="submission" date="2016-10" db="EMBL/GenBank/DDBJ databases">
        <authorList>
            <person name="de Groot N.N."/>
        </authorList>
    </citation>
    <scope>NUCLEOTIDE SEQUENCE [LARGE SCALE GENOMIC DNA]</scope>
    <source>
        <strain evidence="8 9">DSM 28129</strain>
    </source>
</reference>
<comment type="catalytic activity">
    <reaction evidence="1">
        <text>ATP + protein L-histidine = ADP + protein N-phospho-L-histidine.</text>
        <dbReference type="EC" id="2.7.13.3"/>
    </reaction>
</comment>
<evidence type="ECO:0000259" key="7">
    <source>
        <dbReference type="SMART" id="SM00387"/>
    </source>
</evidence>
<feature type="transmembrane region" description="Helical" evidence="6">
    <location>
        <begin position="130"/>
        <end position="150"/>
    </location>
</feature>
<dbReference type="Pfam" id="PF23540">
    <property type="entry name" value="DesK_N"/>
    <property type="match status" value="1"/>
</dbReference>
<dbReference type="GO" id="GO:0016020">
    <property type="term" value="C:membrane"/>
    <property type="evidence" value="ECO:0007669"/>
    <property type="project" value="InterPro"/>
</dbReference>
<keyword evidence="3" id="KW-0808">Transferase</keyword>
<dbReference type="PANTHER" id="PTHR24421">
    <property type="entry name" value="NITRATE/NITRITE SENSOR PROTEIN NARX-RELATED"/>
    <property type="match status" value="1"/>
</dbReference>
<dbReference type="RefSeq" id="WP_091227535.1">
    <property type="nucleotide sequence ID" value="NZ_FNBG01000004.1"/>
</dbReference>
<dbReference type="Proteomes" id="UP000198972">
    <property type="component" value="Unassembled WGS sequence"/>
</dbReference>
<dbReference type="InterPro" id="IPR036890">
    <property type="entry name" value="HATPase_C_sf"/>
</dbReference>
<keyword evidence="6" id="KW-0472">Membrane</keyword>
<evidence type="ECO:0000313" key="8">
    <source>
        <dbReference type="EMBL" id="SDE98954.1"/>
    </source>
</evidence>
<feature type="transmembrane region" description="Helical" evidence="6">
    <location>
        <begin position="73"/>
        <end position="96"/>
    </location>
</feature>
<feature type="transmembrane region" description="Helical" evidence="6">
    <location>
        <begin position="14"/>
        <end position="31"/>
    </location>
</feature>
<dbReference type="STRING" id="670482.SAMN04488542_104136"/>
<dbReference type="OrthoDB" id="9797605at2"/>
<dbReference type="AlphaFoldDB" id="A0A1G7HF76"/>
<accession>A0A1G7HF76</accession>
<dbReference type="GO" id="GO:0046983">
    <property type="term" value="F:protein dimerization activity"/>
    <property type="evidence" value="ECO:0007669"/>
    <property type="project" value="InterPro"/>
</dbReference>
<evidence type="ECO:0000256" key="1">
    <source>
        <dbReference type="ARBA" id="ARBA00000085"/>
    </source>
</evidence>
<proteinExistence type="predicted"/>
<evidence type="ECO:0000256" key="3">
    <source>
        <dbReference type="ARBA" id="ARBA00022679"/>
    </source>
</evidence>
<feature type="domain" description="Histidine kinase/HSP90-like ATPase" evidence="7">
    <location>
        <begin position="279"/>
        <end position="372"/>
    </location>
</feature>
<keyword evidence="6" id="KW-1133">Transmembrane helix</keyword>
<sequence>MNKWYQIFSKSTGLSPYVWIVFCILPFYFILQSVSSTDEVILGIVMTIMFFFCYMRSFQSKGWQVYMWTGGQIIISIAMTLLFSYVYFAIFLAFIIGNIQNKAGFFTLYSIHLLTTLATVNYGFVTQNKLLFTQFPFVLICVAVVILLPFNKYNQIKQGELEGKLEDANKRISELVKLEERQRIARDLHDTLGQKLSLIGLKSDLAGKLIRTNPDGALDELKDVHQTARAALKEVREMVTEMRGTRLEDELYRVKQILKAAGIECLVEGVPDSADTPLLAENVLSMCLKEAVNNVVKHSQAEKCIITIESSSSECVLKVKDNGVGIAALNEKLLIRGNGLRGMKERVEFVNGSLAVISQEGTMVIIKVPNATNRREGGTDQ</sequence>
<evidence type="ECO:0000256" key="4">
    <source>
        <dbReference type="ARBA" id="ARBA00022777"/>
    </source>
</evidence>
<dbReference type="PANTHER" id="PTHR24421:SF63">
    <property type="entry name" value="SENSOR HISTIDINE KINASE DESK"/>
    <property type="match status" value="1"/>
</dbReference>
<dbReference type="SUPFAM" id="SSF55874">
    <property type="entry name" value="ATPase domain of HSP90 chaperone/DNA topoisomerase II/histidine kinase"/>
    <property type="match status" value="1"/>
</dbReference>
<dbReference type="Pfam" id="PF07730">
    <property type="entry name" value="HisKA_3"/>
    <property type="match status" value="1"/>
</dbReference>
<dbReference type="InterPro" id="IPR050482">
    <property type="entry name" value="Sensor_HK_TwoCompSys"/>
</dbReference>
<name>A0A1G7HF76_9BACL</name>
<dbReference type="EMBL" id="FNBG01000004">
    <property type="protein sequence ID" value="SDE98954.1"/>
    <property type="molecule type" value="Genomic_DNA"/>
</dbReference>
<evidence type="ECO:0000256" key="5">
    <source>
        <dbReference type="ARBA" id="ARBA00023012"/>
    </source>
</evidence>
<feature type="transmembrane region" description="Helical" evidence="6">
    <location>
        <begin position="40"/>
        <end position="58"/>
    </location>
</feature>
<dbReference type="InterPro" id="IPR011712">
    <property type="entry name" value="Sig_transdc_His_kin_sub3_dim/P"/>
</dbReference>
<protein>
    <recommendedName>
        <fullName evidence="2">histidine kinase</fullName>
        <ecNumber evidence="2">2.7.13.3</ecNumber>
    </recommendedName>
</protein>
<keyword evidence="6" id="KW-0812">Transmembrane</keyword>
<dbReference type="GO" id="GO:0000155">
    <property type="term" value="F:phosphorelay sensor kinase activity"/>
    <property type="evidence" value="ECO:0007669"/>
    <property type="project" value="InterPro"/>
</dbReference>
<dbReference type="EC" id="2.7.13.3" evidence="2"/>
<evidence type="ECO:0000256" key="2">
    <source>
        <dbReference type="ARBA" id="ARBA00012438"/>
    </source>
</evidence>
<gene>
    <name evidence="8" type="ORF">SAMN04488542_104136</name>
</gene>
<keyword evidence="9" id="KW-1185">Reference proteome</keyword>
<evidence type="ECO:0000313" key="9">
    <source>
        <dbReference type="Proteomes" id="UP000198972"/>
    </source>
</evidence>
<dbReference type="SMART" id="SM00387">
    <property type="entry name" value="HATPase_c"/>
    <property type="match status" value="1"/>
</dbReference>
<dbReference type="InterPro" id="IPR003594">
    <property type="entry name" value="HATPase_dom"/>
</dbReference>
<organism evidence="8 9">
    <name type="scientific">Fontibacillus panacisegetis</name>
    <dbReference type="NCBI Taxonomy" id="670482"/>
    <lineage>
        <taxon>Bacteria</taxon>
        <taxon>Bacillati</taxon>
        <taxon>Bacillota</taxon>
        <taxon>Bacilli</taxon>
        <taxon>Bacillales</taxon>
        <taxon>Paenibacillaceae</taxon>
        <taxon>Fontibacillus</taxon>
    </lineage>
</organism>
<evidence type="ECO:0000256" key="6">
    <source>
        <dbReference type="SAM" id="Phobius"/>
    </source>
</evidence>
<keyword evidence="4 8" id="KW-0418">Kinase</keyword>
<dbReference type="Pfam" id="PF02518">
    <property type="entry name" value="HATPase_c"/>
    <property type="match status" value="1"/>
</dbReference>
<dbReference type="CDD" id="cd16917">
    <property type="entry name" value="HATPase_UhpB-NarQ-NarX-like"/>
    <property type="match status" value="1"/>
</dbReference>
<dbReference type="Gene3D" id="1.20.5.1930">
    <property type="match status" value="1"/>
</dbReference>